<organism evidence="8 9">
    <name type="scientific">Caulobacter henricii</name>
    <dbReference type="NCBI Taxonomy" id="69395"/>
    <lineage>
        <taxon>Bacteria</taxon>
        <taxon>Pseudomonadati</taxon>
        <taxon>Pseudomonadota</taxon>
        <taxon>Alphaproteobacteria</taxon>
        <taxon>Caulobacterales</taxon>
        <taxon>Caulobacteraceae</taxon>
        <taxon>Caulobacter</taxon>
    </lineage>
</organism>
<evidence type="ECO:0000256" key="2">
    <source>
        <dbReference type="ARBA" id="ARBA00022723"/>
    </source>
</evidence>
<keyword evidence="2 4" id="KW-0479">Metal-binding</keyword>
<keyword evidence="1 4" id="KW-0349">Heme</keyword>
<dbReference type="PROSITE" id="PS51007">
    <property type="entry name" value="CYTC"/>
    <property type="match status" value="1"/>
</dbReference>
<dbReference type="Pfam" id="PF00034">
    <property type="entry name" value="Cytochrom_C"/>
    <property type="match status" value="1"/>
</dbReference>
<evidence type="ECO:0000256" key="6">
    <source>
        <dbReference type="SAM" id="SignalP"/>
    </source>
</evidence>
<dbReference type="InterPro" id="IPR036909">
    <property type="entry name" value="Cyt_c-like_dom_sf"/>
</dbReference>
<dbReference type="KEGG" id="chq:AQ619_02505"/>
<reference evidence="8 9" key="1">
    <citation type="submission" date="2015-10" db="EMBL/GenBank/DDBJ databases">
        <title>Conservation of the essential genome among Caulobacter and Brevundimonas species.</title>
        <authorList>
            <person name="Scott D."/>
            <person name="Ely B."/>
        </authorList>
    </citation>
    <scope>NUCLEOTIDE SEQUENCE [LARGE SCALE GENOMIC DNA]</scope>
    <source>
        <strain evidence="8 9">CB4</strain>
    </source>
</reference>
<accession>A0A0P0NWD5</accession>
<dbReference type="SUPFAM" id="SSF46626">
    <property type="entry name" value="Cytochrome c"/>
    <property type="match status" value="1"/>
</dbReference>
<sequence length="136" mass="14138">MNLILKAAKVRGASLAAGLLLALSGPAALAQPAAATLPISGGQGLAQRHCGGCHAVGAGKSPLADAPPFASLYLRYPRGGLDQILTEGMLTPRRMPEEGTPERHPRMPMVALDDDQVAQLKAYLQSLDPRTAGHAR</sequence>
<dbReference type="GO" id="GO:0020037">
    <property type="term" value="F:heme binding"/>
    <property type="evidence" value="ECO:0007669"/>
    <property type="project" value="InterPro"/>
</dbReference>
<proteinExistence type="predicted"/>
<name>A0A0P0NWD5_9CAUL</name>
<dbReference type="Proteomes" id="UP000056905">
    <property type="component" value="Chromosome"/>
</dbReference>
<feature type="compositionally biased region" description="Basic and acidic residues" evidence="5">
    <location>
        <begin position="94"/>
        <end position="105"/>
    </location>
</feature>
<dbReference type="InterPro" id="IPR009056">
    <property type="entry name" value="Cyt_c-like_dom"/>
</dbReference>
<evidence type="ECO:0000259" key="7">
    <source>
        <dbReference type="PROSITE" id="PS51007"/>
    </source>
</evidence>
<keyword evidence="9" id="KW-1185">Reference proteome</keyword>
<keyword evidence="6" id="KW-0732">Signal</keyword>
<dbReference type="GO" id="GO:0009055">
    <property type="term" value="F:electron transfer activity"/>
    <property type="evidence" value="ECO:0007669"/>
    <property type="project" value="InterPro"/>
</dbReference>
<evidence type="ECO:0000256" key="3">
    <source>
        <dbReference type="ARBA" id="ARBA00023004"/>
    </source>
</evidence>
<feature type="domain" description="Cytochrome c" evidence="7">
    <location>
        <begin position="37"/>
        <end position="128"/>
    </location>
</feature>
<evidence type="ECO:0000313" key="9">
    <source>
        <dbReference type="Proteomes" id="UP000056905"/>
    </source>
</evidence>
<dbReference type="Gene3D" id="1.10.760.10">
    <property type="entry name" value="Cytochrome c-like domain"/>
    <property type="match status" value="1"/>
</dbReference>
<evidence type="ECO:0000256" key="4">
    <source>
        <dbReference type="PROSITE-ProRule" id="PRU00433"/>
    </source>
</evidence>
<feature type="chain" id="PRO_5006052420" evidence="6">
    <location>
        <begin position="31"/>
        <end position="136"/>
    </location>
</feature>
<gene>
    <name evidence="8" type="ORF">AQ619_02505</name>
</gene>
<dbReference type="STRING" id="69395.AQ619_02505"/>
<evidence type="ECO:0000256" key="5">
    <source>
        <dbReference type="SAM" id="MobiDB-lite"/>
    </source>
</evidence>
<protein>
    <submittedName>
        <fullName evidence="8">Cytochrome C</fullName>
    </submittedName>
</protein>
<dbReference type="AlphaFoldDB" id="A0A0P0NWD5"/>
<evidence type="ECO:0000313" key="8">
    <source>
        <dbReference type="EMBL" id="ALL12323.1"/>
    </source>
</evidence>
<dbReference type="OrthoDB" id="7363829at2"/>
<dbReference type="EMBL" id="CP013002">
    <property type="protein sequence ID" value="ALL12323.1"/>
    <property type="molecule type" value="Genomic_DNA"/>
</dbReference>
<dbReference type="RefSeq" id="WP_062143795.1">
    <property type="nucleotide sequence ID" value="NZ_CP013002.1"/>
</dbReference>
<feature type="signal peptide" evidence="6">
    <location>
        <begin position="1"/>
        <end position="30"/>
    </location>
</feature>
<evidence type="ECO:0000256" key="1">
    <source>
        <dbReference type="ARBA" id="ARBA00022617"/>
    </source>
</evidence>
<keyword evidence="3 4" id="KW-0408">Iron</keyword>
<dbReference type="GO" id="GO:0046872">
    <property type="term" value="F:metal ion binding"/>
    <property type="evidence" value="ECO:0007669"/>
    <property type="project" value="UniProtKB-KW"/>
</dbReference>
<feature type="region of interest" description="Disordered" evidence="5">
    <location>
        <begin position="89"/>
        <end position="108"/>
    </location>
</feature>